<organism evidence="1 2">
    <name type="scientific">Lentinula aff. lateritia</name>
    <dbReference type="NCBI Taxonomy" id="2804960"/>
    <lineage>
        <taxon>Eukaryota</taxon>
        <taxon>Fungi</taxon>
        <taxon>Dikarya</taxon>
        <taxon>Basidiomycota</taxon>
        <taxon>Agaricomycotina</taxon>
        <taxon>Agaricomycetes</taxon>
        <taxon>Agaricomycetidae</taxon>
        <taxon>Agaricales</taxon>
        <taxon>Marasmiineae</taxon>
        <taxon>Omphalotaceae</taxon>
        <taxon>Lentinula</taxon>
    </lineage>
</organism>
<gene>
    <name evidence="1" type="ORF">F5876DRAFT_64898</name>
</gene>
<accession>A0ACC1U2S0</accession>
<sequence length="328" mass="37761">MRKRALVASATQVQVIPTADAEKEHLVKTLRDFLPELSKATDRVAIIKVKFKNGFASPKERLREIHSSIIKSIEILRLVYCDLQKNQSLLRNTKIIMHDSNLHCVLDEGGMALATMFTYREMEDGLRAFCYKVEEYADQVKEEEIQLAKDLRALWNLKDKAERVLQDPGTVKNAALKRMLNKISEVLDEVTDALELRRMWVALEWSSWQEEIRFRLAYEIQSSFEQCQEDLERWKALLQGEDHADITWNAVRQTIATAQEGLKKAWTEVEAVQLRLVVDVYETRSIPAAVEEFGDIIRALLDVRRKILAGFGKKTVSYSLDEVIALLP</sequence>
<proteinExistence type="predicted"/>
<name>A0ACC1U2S0_9AGAR</name>
<keyword evidence="2" id="KW-1185">Reference proteome</keyword>
<comment type="caution">
    <text evidence="1">The sequence shown here is derived from an EMBL/GenBank/DDBJ whole genome shotgun (WGS) entry which is preliminary data.</text>
</comment>
<evidence type="ECO:0000313" key="1">
    <source>
        <dbReference type="EMBL" id="KAJ3811310.1"/>
    </source>
</evidence>
<protein>
    <submittedName>
        <fullName evidence="1">Uncharacterized protein</fullName>
    </submittedName>
</protein>
<reference evidence="1" key="1">
    <citation type="submission" date="2022-09" db="EMBL/GenBank/DDBJ databases">
        <title>A Global Phylogenomic Analysis of the Shiitake Genus Lentinula.</title>
        <authorList>
            <consortium name="DOE Joint Genome Institute"/>
            <person name="Sierra-Patev S."/>
            <person name="Min B."/>
            <person name="Naranjo-Ortiz M."/>
            <person name="Looney B."/>
            <person name="Konkel Z."/>
            <person name="Slot J.C."/>
            <person name="Sakamoto Y."/>
            <person name="Steenwyk J.L."/>
            <person name="Rokas A."/>
            <person name="Carro J."/>
            <person name="Camarero S."/>
            <person name="Ferreira P."/>
            <person name="Molpeceres G."/>
            <person name="Ruiz-Duenas F.J."/>
            <person name="Serrano A."/>
            <person name="Henrissat B."/>
            <person name="Drula E."/>
            <person name="Hughes K.W."/>
            <person name="Mata J.L."/>
            <person name="Ishikawa N.K."/>
            <person name="Vargas-Isla R."/>
            <person name="Ushijima S."/>
            <person name="Smith C.A."/>
            <person name="Ahrendt S."/>
            <person name="Andreopoulos W."/>
            <person name="He G."/>
            <person name="Labutti K."/>
            <person name="Lipzen A."/>
            <person name="Ng V."/>
            <person name="Riley R."/>
            <person name="Sandor L."/>
            <person name="Barry K."/>
            <person name="Martinez A.T."/>
            <person name="Xiao Y."/>
            <person name="Gibbons J.G."/>
            <person name="Terashima K."/>
            <person name="Grigoriev I.V."/>
            <person name="Hibbett D.S."/>
        </authorList>
    </citation>
    <scope>NUCLEOTIDE SEQUENCE</scope>
    <source>
        <strain evidence="1">TMI1499</strain>
    </source>
</reference>
<dbReference type="Proteomes" id="UP001163835">
    <property type="component" value="Unassembled WGS sequence"/>
</dbReference>
<evidence type="ECO:0000313" key="2">
    <source>
        <dbReference type="Proteomes" id="UP001163835"/>
    </source>
</evidence>
<dbReference type="EMBL" id="MU795064">
    <property type="protein sequence ID" value="KAJ3811310.1"/>
    <property type="molecule type" value="Genomic_DNA"/>
</dbReference>